<reference evidence="5 6" key="1">
    <citation type="submission" date="2017-09" db="EMBL/GenBank/DDBJ databases">
        <authorList>
            <person name="Ehlers B."/>
            <person name="Leendertz F.H."/>
        </authorList>
    </citation>
    <scope>NUCLEOTIDE SEQUENCE [LARGE SCALE GENOMIC DNA]</scope>
    <source>
        <strain evidence="5 6">DSM 18289</strain>
    </source>
</reference>
<feature type="transmembrane region" description="Helical" evidence="3">
    <location>
        <begin position="217"/>
        <end position="236"/>
    </location>
</feature>
<feature type="domain" description="Bacterial sugar transferase" evidence="4">
    <location>
        <begin position="215"/>
        <end position="382"/>
    </location>
</feature>
<dbReference type="Pfam" id="PF02397">
    <property type="entry name" value="Bac_transf"/>
    <property type="match status" value="1"/>
</dbReference>
<dbReference type="EMBL" id="OBEL01000004">
    <property type="protein sequence ID" value="SNZ20163.1"/>
    <property type="molecule type" value="Genomic_DNA"/>
</dbReference>
<dbReference type="AlphaFoldDB" id="A0A285PFU5"/>
<keyword evidence="3" id="KW-0812">Transmembrane</keyword>
<accession>A0A285PFU5</accession>
<dbReference type="Proteomes" id="UP000219439">
    <property type="component" value="Unassembled WGS sequence"/>
</dbReference>
<dbReference type="SUPFAM" id="SSF51735">
    <property type="entry name" value="NAD(P)-binding Rossmann-fold domains"/>
    <property type="match status" value="1"/>
</dbReference>
<keyword evidence="6" id="KW-1185">Reference proteome</keyword>
<evidence type="ECO:0000256" key="3">
    <source>
        <dbReference type="SAM" id="Phobius"/>
    </source>
</evidence>
<proteinExistence type="inferred from homology"/>
<dbReference type="PANTHER" id="PTHR30576">
    <property type="entry name" value="COLANIC BIOSYNTHESIS UDP-GLUCOSE LIPID CARRIER TRANSFERASE"/>
    <property type="match status" value="1"/>
</dbReference>
<keyword evidence="2" id="KW-0270">Exopolysaccharide synthesis</keyword>
<evidence type="ECO:0000256" key="1">
    <source>
        <dbReference type="ARBA" id="ARBA00006464"/>
    </source>
</evidence>
<dbReference type="Gene3D" id="3.40.50.720">
    <property type="entry name" value="NAD(P)-binding Rossmann-like Domain"/>
    <property type="match status" value="1"/>
</dbReference>
<dbReference type="InterPro" id="IPR003362">
    <property type="entry name" value="Bact_transf"/>
</dbReference>
<dbReference type="GO" id="GO:0016780">
    <property type="term" value="F:phosphotransferase activity, for other substituted phosphate groups"/>
    <property type="evidence" value="ECO:0007669"/>
    <property type="project" value="TreeGrafter"/>
</dbReference>
<evidence type="ECO:0000313" key="6">
    <source>
        <dbReference type="Proteomes" id="UP000219439"/>
    </source>
</evidence>
<dbReference type="InterPro" id="IPR036291">
    <property type="entry name" value="NAD(P)-bd_dom_sf"/>
</dbReference>
<evidence type="ECO:0000313" key="5">
    <source>
        <dbReference type="EMBL" id="SNZ20163.1"/>
    </source>
</evidence>
<dbReference type="PANTHER" id="PTHR30576:SF10">
    <property type="entry name" value="SLL5057 PROTEIN"/>
    <property type="match status" value="1"/>
</dbReference>
<keyword evidence="5" id="KW-0808">Transferase</keyword>
<evidence type="ECO:0000259" key="4">
    <source>
        <dbReference type="Pfam" id="PF02397"/>
    </source>
</evidence>
<sequence>MRIIVTEATEPVGSYLVQHLVLRGHQLLLVGTNPAQLKALFPTQPIADFCSISAQNLQSFDACIHLATHKPNGQQSTFNDHKHALLSDFYSQLYQAGINRQICISSVSTTATALSDGIESEHRLESILQTFDQKLPDWHLTFLHIGQTRTTGNGGKYSLPAMMQAAFKPAVSRELVMETIDQVLVTPVSENETFITLTDRQIDNHFYILTRWLVDHAFVLSILCLGWLFPILYILVKLDSPGPVIFSQQRVGKDGKLFMCHKFRSMQVGTQDVPTHELPPLTVTKMGNFFRKTKLDELPQIWNILRGEMTLIGPRPCLPTQEELLSCRKALGVLDVLPGLTGYAQANKIDMSNPKLLARADNDYINRRSLFLDLKIALKTVFG</sequence>
<gene>
    <name evidence="5" type="ORF">SAMN06265368_3266</name>
</gene>
<name>A0A285PFU5_9HYPH</name>
<protein>
    <submittedName>
        <fullName evidence="5">Sugar transferase involved in LPS biosynthesis (Colanic, teichoic acid)</fullName>
    </submittedName>
</protein>
<dbReference type="GO" id="GO:0000271">
    <property type="term" value="P:polysaccharide biosynthetic process"/>
    <property type="evidence" value="ECO:0007669"/>
    <property type="project" value="UniProtKB-KW"/>
</dbReference>
<comment type="similarity">
    <text evidence="1">Belongs to the bacterial sugar transferase family.</text>
</comment>
<evidence type="ECO:0000256" key="2">
    <source>
        <dbReference type="ARBA" id="ARBA00023169"/>
    </source>
</evidence>
<keyword evidence="3" id="KW-0472">Membrane</keyword>
<dbReference type="RefSeq" id="WP_244580127.1">
    <property type="nucleotide sequence ID" value="NZ_OBEL01000004.1"/>
</dbReference>
<organism evidence="5 6">
    <name type="scientific">Cohaesibacter gelatinilyticus</name>
    <dbReference type="NCBI Taxonomy" id="372072"/>
    <lineage>
        <taxon>Bacteria</taxon>
        <taxon>Pseudomonadati</taxon>
        <taxon>Pseudomonadota</taxon>
        <taxon>Alphaproteobacteria</taxon>
        <taxon>Hyphomicrobiales</taxon>
        <taxon>Cohaesibacteraceae</taxon>
    </lineage>
</organism>
<keyword evidence="3" id="KW-1133">Transmembrane helix</keyword>